<keyword evidence="2" id="KW-0812">Transmembrane</keyword>
<dbReference type="PROSITE" id="PS00022">
    <property type="entry name" value="EGF_1"/>
    <property type="match status" value="1"/>
</dbReference>
<proteinExistence type="predicted"/>
<name>A0A914AXJ6_PATMI</name>
<feature type="chain" id="PRO_5037087811" description="EGF-like domain-containing protein" evidence="3">
    <location>
        <begin position="24"/>
        <end position="711"/>
    </location>
</feature>
<dbReference type="PROSITE" id="PS01010">
    <property type="entry name" value="CRISP_2"/>
    <property type="match status" value="1"/>
</dbReference>
<keyword evidence="3" id="KW-0732">Signal</keyword>
<keyword evidence="2" id="KW-0472">Membrane</keyword>
<evidence type="ECO:0000256" key="2">
    <source>
        <dbReference type="SAM" id="Phobius"/>
    </source>
</evidence>
<dbReference type="InterPro" id="IPR002413">
    <property type="entry name" value="V5_allergen-like"/>
</dbReference>
<dbReference type="InterPro" id="IPR000742">
    <property type="entry name" value="EGF"/>
</dbReference>
<evidence type="ECO:0000256" key="3">
    <source>
        <dbReference type="SAM" id="SignalP"/>
    </source>
</evidence>
<evidence type="ECO:0000313" key="6">
    <source>
        <dbReference type="EnsemblMetazoa" id="XP_038068244.1"/>
    </source>
</evidence>
<dbReference type="InterPro" id="IPR001283">
    <property type="entry name" value="CRISP-related"/>
</dbReference>
<organism evidence="6 7">
    <name type="scientific">Patiria miniata</name>
    <name type="common">Bat star</name>
    <name type="synonym">Asterina miniata</name>
    <dbReference type="NCBI Taxonomy" id="46514"/>
    <lineage>
        <taxon>Eukaryota</taxon>
        <taxon>Metazoa</taxon>
        <taxon>Echinodermata</taxon>
        <taxon>Eleutherozoa</taxon>
        <taxon>Asterozoa</taxon>
        <taxon>Asteroidea</taxon>
        <taxon>Valvatacea</taxon>
        <taxon>Valvatida</taxon>
        <taxon>Asterinidae</taxon>
        <taxon>Patiria</taxon>
    </lineage>
</organism>
<keyword evidence="7" id="KW-1185">Reference proteome</keyword>
<keyword evidence="2" id="KW-1133">Transmembrane helix</keyword>
<protein>
    <recommendedName>
        <fullName evidence="4 5">EGF-like domain-containing protein</fullName>
    </recommendedName>
</protein>
<sequence>MLPNLKMVCNLLVLLLVVSPLVAHGDESGTGSFGATAGGRARRAVTDLTPEQHQAYVARHNELRGGVSPAASNMEHMVYDALLAATAQEWSQKCDFRHSRDHPSKTLTQTQQYGDNYGENLAVTSSVEQPDVNAILQAWYDEVQFFGYDDLSCASGEQCGHYTQAVWAQSNVVGCGVHHCPDGVTDSDTPTYVFSGVAAWMITCHYAPAGNYQGVKPYISGPSCTKCDSGLGYCINNNCASVSVCADEGGCACRAQCVNCGTLNQAECRCECLSGWSGADCSIECRDTISDCTTVAMFPSVNCPAFNDQCPVACSVCSPPADDACEDPTESTTPSGSNNGGGGTQGGANTDGPAPTAASSTPEPCTLQCANGGSLNSAVCNCTCASGYQGTTCQFRTAQVLYSVVFRVRHDIALFSTVRSALLGSVADALNAYCASSDNYRQCCPDVTDPATNSTELPDFIEESNVLVASGYPTPETSSIYRVGVVALDVQSPLCVALSVGQRKRRSTHQEGSEQRRFRRQSDNYLDQNLLSYAIAGYLTNIRQQLLAVDSTADILSAGPGDTGPTTSPVTTATPTSSNVIIIVAVVAGVAVLLIIFCIFGFACLAGSRQMAGPKYDDPPSYPYEEREPARRRPATLAPEYFDNDPMYHPAGHRYDYVSPAREPVFNDQEYAYAYADAYPEATYERRLGSPQSNLYALDELSPAGRDYYIY</sequence>
<feature type="signal peptide" evidence="3">
    <location>
        <begin position="1"/>
        <end position="23"/>
    </location>
</feature>
<dbReference type="GO" id="GO:0005576">
    <property type="term" value="C:extracellular region"/>
    <property type="evidence" value="ECO:0007669"/>
    <property type="project" value="InterPro"/>
</dbReference>
<dbReference type="Proteomes" id="UP000887568">
    <property type="component" value="Unplaced"/>
</dbReference>
<dbReference type="InterPro" id="IPR018244">
    <property type="entry name" value="Allrgn_V5/Tpx1_CS"/>
</dbReference>
<dbReference type="GeneID" id="119737752"/>
<feature type="region of interest" description="Disordered" evidence="1">
    <location>
        <begin position="327"/>
        <end position="359"/>
    </location>
</feature>
<dbReference type="InterPro" id="IPR035940">
    <property type="entry name" value="CAP_sf"/>
</dbReference>
<dbReference type="EnsemblMetazoa" id="XM_038212316.1">
    <property type="protein sequence ID" value="XP_038068244.1"/>
    <property type="gene ID" value="LOC119737752"/>
</dbReference>
<evidence type="ECO:0000259" key="5">
    <source>
        <dbReference type="PROSITE" id="PS01186"/>
    </source>
</evidence>
<evidence type="ECO:0000259" key="4">
    <source>
        <dbReference type="PROSITE" id="PS00022"/>
    </source>
</evidence>
<dbReference type="AlphaFoldDB" id="A0A914AXJ6"/>
<feature type="domain" description="EGF-like" evidence="4 5">
    <location>
        <begin position="382"/>
        <end position="393"/>
    </location>
</feature>
<feature type="transmembrane region" description="Helical" evidence="2">
    <location>
        <begin position="580"/>
        <end position="606"/>
    </location>
</feature>
<dbReference type="OrthoDB" id="737510at2759"/>
<accession>A0A914AXJ6</accession>
<dbReference type="PANTHER" id="PTHR10334">
    <property type="entry name" value="CYSTEINE-RICH SECRETORY PROTEIN-RELATED"/>
    <property type="match status" value="1"/>
</dbReference>
<reference evidence="6" key="1">
    <citation type="submission" date="2022-11" db="UniProtKB">
        <authorList>
            <consortium name="EnsemblMetazoa"/>
        </authorList>
    </citation>
    <scope>IDENTIFICATION</scope>
</reference>
<dbReference type="SMART" id="SM00198">
    <property type="entry name" value="SCP"/>
    <property type="match status" value="1"/>
</dbReference>
<dbReference type="PRINTS" id="PR00837">
    <property type="entry name" value="V5TPXLIKE"/>
</dbReference>
<dbReference type="SUPFAM" id="SSF55797">
    <property type="entry name" value="PR-1-like"/>
    <property type="match status" value="1"/>
</dbReference>
<evidence type="ECO:0000313" key="7">
    <source>
        <dbReference type="Proteomes" id="UP000887568"/>
    </source>
</evidence>
<dbReference type="PRINTS" id="PR00838">
    <property type="entry name" value="V5ALLERGEN"/>
</dbReference>
<evidence type="ECO:0000256" key="1">
    <source>
        <dbReference type="SAM" id="MobiDB-lite"/>
    </source>
</evidence>
<dbReference type="Gene3D" id="3.40.33.10">
    <property type="entry name" value="CAP"/>
    <property type="match status" value="1"/>
</dbReference>
<dbReference type="PROSITE" id="PS01186">
    <property type="entry name" value="EGF_2"/>
    <property type="match status" value="1"/>
</dbReference>
<feature type="compositionally biased region" description="Low complexity" evidence="1">
    <location>
        <begin position="347"/>
        <end position="359"/>
    </location>
</feature>
<dbReference type="RefSeq" id="XP_038068244.1">
    <property type="nucleotide sequence ID" value="XM_038212316.1"/>
</dbReference>
<dbReference type="InterPro" id="IPR014044">
    <property type="entry name" value="CAP_dom"/>
</dbReference>
<dbReference type="Pfam" id="PF00188">
    <property type="entry name" value="CAP"/>
    <property type="match status" value="1"/>
</dbReference>